<accession>A0A4U0XQ82</accession>
<evidence type="ECO:0000313" key="3">
    <source>
        <dbReference type="Proteomes" id="UP000308768"/>
    </source>
</evidence>
<keyword evidence="1" id="KW-0812">Transmembrane</keyword>
<evidence type="ECO:0000313" key="2">
    <source>
        <dbReference type="EMBL" id="TKA77758.1"/>
    </source>
</evidence>
<dbReference type="Pfam" id="PF08643">
    <property type="entry name" value="DUF1776"/>
    <property type="match status" value="1"/>
</dbReference>
<name>A0A4U0XQ82_9PEZI</name>
<gene>
    <name evidence="2" type="ORF">B0A49_01558</name>
</gene>
<feature type="transmembrane region" description="Helical" evidence="1">
    <location>
        <begin position="389"/>
        <end position="408"/>
    </location>
</feature>
<feature type="transmembrane region" description="Helical" evidence="1">
    <location>
        <begin position="77"/>
        <end position="94"/>
    </location>
</feature>
<reference evidence="2 3" key="1">
    <citation type="submission" date="2017-03" db="EMBL/GenBank/DDBJ databases">
        <title>Genomes of endolithic fungi from Antarctica.</title>
        <authorList>
            <person name="Coleine C."/>
            <person name="Masonjones S."/>
            <person name="Stajich J.E."/>
        </authorList>
    </citation>
    <scope>NUCLEOTIDE SEQUENCE [LARGE SCALE GENOMIC DNA]</scope>
    <source>
        <strain evidence="2 3">CCFEE 5187</strain>
    </source>
</reference>
<dbReference type="PANTHER" id="PTHR43313">
    <property type="entry name" value="SHORT-CHAIN DEHYDROGENASE/REDUCTASE FAMILY 9C"/>
    <property type="match status" value="1"/>
</dbReference>
<keyword evidence="1" id="KW-0472">Membrane</keyword>
<dbReference type="AlphaFoldDB" id="A0A4U0XQ82"/>
<evidence type="ECO:0000256" key="1">
    <source>
        <dbReference type="SAM" id="Phobius"/>
    </source>
</evidence>
<keyword evidence="3" id="KW-1185">Reference proteome</keyword>
<sequence>MTDAQQLVDYAIKNYNDLSDSVERHFESVAASLRDAWSTSTWLPEAARPLPPPRPAPVAIPLSYLGQAQDWISRNRALTAAIVAFVGTSAALVYRKRKIHGRKRRARRASNGARREIVVVAGTPNSPIAKSLSLDLERRGFIVYVVVSTAEEEQIVKDESRVDIRPLHLDIVDPLNAQDQIDYFNRLLRNPHQAFAGASPHNLNLAGLVLVPDLTYPSGPIETISPEVWSDTLNVKVLNTIATAQAFVRTVCDFKARVLILTPNIISSLRPPFHGVESAVVGALEAFTTSLRGELGTLGIDVCHFKLGSFDLGGVGGKHHSQTLDATRTADWPADVRTLYATNFVAQSRKFGGDGKIKGSPLRELHNSVFDALTQKRPRRVWRVGRGSLVYDVVGAWVPAGIVGWMLGIRRVQGEEQLHEVSSEEGTQSMHWEKIERAV</sequence>
<keyword evidence="1" id="KW-1133">Transmembrane helix</keyword>
<dbReference type="OrthoDB" id="5308060at2759"/>
<organism evidence="2 3">
    <name type="scientific">Cryomyces minteri</name>
    <dbReference type="NCBI Taxonomy" id="331657"/>
    <lineage>
        <taxon>Eukaryota</taxon>
        <taxon>Fungi</taxon>
        <taxon>Dikarya</taxon>
        <taxon>Ascomycota</taxon>
        <taxon>Pezizomycotina</taxon>
        <taxon>Dothideomycetes</taxon>
        <taxon>Dothideomycetes incertae sedis</taxon>
        <taxon>Cryomyces</taxon>
    </lineage>
</organism>
<comment type="caution">
    <text evidence="2">The sequence shown here is derived from an EMBL/GenBank/DDBJ whole genome shotgun (WGS) entry which is preliminary data.</text>
</comment>
<dbReference type="SUPFAM" id="SSF51735">
    <property type="entry name" value="NAD(P)-binding Rossmann-fold domains"/>
    <property type="match status" value="1"/>
</dbReference>
<proteinExistence type="predicted"/>
<dbReference type="InterPro" id="IPR013952">
    <property type="entry name" value="DUF1776_fun"/>
</dbReference>
<dbReference type="Gene3D" id="3.40.50.720">
    <property type="entry name" value="NAD(P)-binding Rossmann-like Domain"/>
    <property type="match status" value="1"/>
</dbReference>
<dbReference type="STRING" id="331657.A0A4U0XQ82"/>
<dbReference type="Proteomes" id="UP000308768">
    <property type="component" value="Unassembled WGS sequence"/>
</dbReference>
<dbReference type="EMBL" id="NAJN01000173">
    <property type="protein sequence ID" value="TKA77758.1"/>
    <property type="molecule type" value="Genomic_DNA"/>
</dbReference>
<protein>
    <recommendedName>
        <fullName evidence="4">DUF1776-domain-containing protein</fullName>
    </recommendedName>
</protein>
<evidence type="ECO:0008006" key="4">
    <source>
        <dbReference type="Google" id="ProtNLM"/>
    </source>
</evidence>
<dbReference type="InterPro" id="IPR036291">
    <property type="entry name" value="NAD(P)-bd_dom_sf"/>
</dbReference>
<dbReference type="PANTHER" id="PTHR43313:SF1">
    <property type="entry name" value="3BETA-HYDROXYSTEROID DEHYDROGENASE DHS-16"/>
    <property type="match status" value="1"/>
</dbReference>